<organism evidence="2 3">
    <name type="scientific">Hymenobacter setariae</name>
    <dbReference type="NCBI Taxonomy" id="2594794"/>
    <lineage>
        <taxon>Bacteria</taxon>
        <taxon>Pseudomonadati</taxon>
        <taxon>Bacteroidota</taxon>
        <taxon>Cytophagia</taxon>
        <taxon>Cytophagales</taxon>
        <taxon>Hymenobacteraceae</taxon>
        <taxon>Hymenobacter</taxon>
    </lineage>
</organism>
<proteinExistence type="predicted"/>
<feature type="chain" id="PRO_5022018648" description="DUF4136 domain-containing protein" evidence="1">
    <location>
        <begin position="22"/>
        <end position="210"/>
    </location>
</feature>
<dbReference type="EMBL" id="VMRJ01000004">
    <property type="protein sequence ID" value="TVT39594.1"/>
    <property type="molecule type" value="Genomic_DNA"/>
</dbReference>
<keyword evidence="1" id="KW-0732">Signal</keyword>
<comment type="caution">
    <text evidence="2">The sequence shown here is derived from an EMBL/GenBank/DDBJ whole genome shotgun (WGS) entry which is preliminary data.</text>
</comment>
<evidence type="ECO:0008006" key="4">
    <source>
        <dbReference type="Google" id="ProtNLM"/>
    </source>
</evidence>
<evidence type="ECO:0000313" key="3">
    <source>
        <dbReference type="Proteomes" id="UP000317624"/>
    </source>
</evidence>
<reference evidence="2 3" key="1">
    <citation type="submission" date="2019-07" db="EMBL/GenBank/DDBJ databases">
        <title>Hymenobacter sp. straun FUR1 Genome sequencing and assembly.</title>
        <authorList>
            <person name="Chhetri G."/>
        </authorList>
    </citation>
    <scope>NUCLEOTIDE SEQUENCE [LARGE SCALE GENOMIC DNA]</scope>
    <source>
        <strain evidence="2 3">Fur1</strain>
    </source>
</reference>
<name>A0A558BSV2_9BACT</name>
<accession>A0A558BSV2</accession>
<evidence type="ECO:0000256" key="1">
    <source>
        <dbReference type="SAM" id="SignalP"/>
    </source>
</evidence>
<sequence length="210" mass="23953">MKKFLPLVFLLAFAFPGLAQRAEINNHNYYSYYVGPTSMKGGVVGPVNKLKSRKLGTGWLRWNDITPILVEEMTKAGYDQVYTNQLFRIDSAQYVLLAALAMRAPVVGFLYAEGHAAFPTASDRQPGHQLMGDGKYDYVQLVSTSANKTEFIKIRHLPANLLALEENWYWYQYTDNPSDNRYLLTKEDIIRVLREDIQEKLATAPKPVKQ</sequence>
<dbReference type="Proteomes" id="UP000317624">
    <property type="component" value="Unassembled WGS sequence"/>
</dbReference>
<dbReference type="RefSeq" id="WP_144850614.1">
    <property type="nucleotide sequence ID" value="NZ_VMRJ01000004.1"/>
</dbReference>
<dbReference type="OrthoDB" id="1438802at2"/>
<dbReference type="AlphaFoldDB" id="A0A558BSV2"/>
<protein>
    <recommendedName>
        <fullName evidence="4">DUF4136 domain-containing protein</fullName>
    </recommendedName>
</protein>
<feature type="signal peptide" evidence="1">
    <location>
        <begin position="1"/>
        <end position="21"/>
    </location>
</feature>
<gene>
    <name evidence="2" type="ORF">FNT36_18300</name>
</gene>
<keyword evidence="3" id="KW-1185">Reference proteome</keyword>
<evidence type="ECO:0000313" key="2">
    <source>
        <dbReference type="EMBL" id="TVT39594.1"/>
    </source>
</evidence>